<dbReference type="PANTHER" id="PTHR30372">
    <property type="entry name" value="LIPID-A-DISACCHARIDE SYNTHASE"/>
    <property type="match status" value="1"/>
</dbReference>
<keyword evidence="7 11" id="KW-0328">Glycosyltransferase</keyword>
<dbReference type="GO" id="GO:0008915">
    <property type="term" value="F:lipid-A-disaccharide synthase activity"/>
    <property type="evidence" value="ECO:0007669"/>
    <property type="project" value="UniProtKB-UniRule"/>
</dbReference>
<evidence type="ECO:0000256" key="7">
    <source>
        <dbReference type="ARBA" id="ARBA00022676"/>
    </source>
</evidence>
<protein>
    <recommendedName>
        <fullName evidence="4 11">Lipid-A-disaccharide synthase</fullName>
        <ecNumber evidence="3 11">2.4.1.182</ecNumber>
    </recommendedName>
</protein>
<dbReference type="UniPathway" id="UPA00973"/>
<dbReference type="OrthoDB" id="9801642at2"/>
<keyword evidence="6 11" id="KW-0441">Lipid A biosynthesis</keyword>
<organism evidence="12 13">
    <name type="scientific">Pseudoalteromonas denitrificans DSM 6059</name>
    <dbReference type="NCBI Taxonomy" id="1123010"/>
    <lineage>
        <taxon>Bacteria</taxon>
        <taxon>Pseudomonadati</taxon>
        <taxon>Pseudomonadota</taxon>
        <taxon>Gammaproteobacteria</taxon>
        <taxon>Alteromonadales</taxon>
        <taxon>Pseudoalteromonadaceae</taxon>
        <taxon>Pseudoalteromonas</taxon>
    </lineage>
</organism>
<dbReference type="AlphaFoldDB" id="A0A1I1HFJ9"/>
<evidence type="ECO:0000256" key="5">
    <source>
        <dbReference type="ARBA" id="ARBA00022516"/>
    </source>
</evidence>
<keyword evidence="9 11" id="KW-0443">Lipid metabolism</keyword>
<reference evidence="12 13" key="1">
    <citation type="submission" date="2016-10" db="EMBL/GenBank/DDBJ databases">
        <authorList>
            <person name="de Groot N.N."/>
        </authorList>
    </citation>
    <scope>NUCLEOTIDE SEQUENCE [LARGE SCALE GENOMIC DNA]</scope>
    <source>
        <strain evidence="12 13">DSM 6059</strain>
    </source>
</reference>
<evidence type="ECO:0000256" key="2">
    <source>
        <dbReference type="ARBA" id="ARBA00007868"/>
    </source>
</evidence>
<dbReference type="Proteomes" id="UP000198862">
    <property type="component" value="Unassembled WGS sequence"/>
</dbReference>
<proteinExistence type="inferred from homology"/>
<comment type="catalytic activity">
    <reaction evidence="10 11">
        <text>a lipid X + a UDP-2-N,3-O-bis[(3R)-3-hydroxyacyl]-alpha-D-glucosamine = a lipid A disaccharide + UDP + H(+)</text>
        <dbReference type="Rhea" id="RHEA:67828"/>
        <dbReference type="ChEBI" id="CHEBI:15378"/>
        <dbReference type="ChEBI" id="CHEBI:58223"/>
        <dbReference type="ChEBI" id="CHEBI:137748"/>
        <dbReference type="ChEBI" id="CHEBI:176338"/>
        <dbReference type="ChEBI" id="CHEBI:176343"/>
        <dbReference type="EC" id="2.4.1.182"/>
    </reaction>
</comment>
<evidence type="ECO:0000256" key="9">
    <source>
        <dbReference type="ARBA" id="ARBA00023098"/>
    </source>
</evidence>
<evidence type="ECO:0000313" key="12">
    <source>
        <dbReference type="EMBL" id="SFC20768.1"/>
    </source>
</evidence>
<dbReference type="GO" id="GO:0016020">
    <property type="term" value="C:membrane"/>
    <property type="evidence" value="ECO:0007669"/>
    <property type="project" value="GOC"/>
</dbReference>
<evidence type="ECO:0000256" key="11">
    <source>
        <dbReference type="HAMAP-Rule" id="MF_00392"/>
    </source>
</evidence>
<evidence type="ECO:0000256" key="4">
    <source>
        <dbReference type="ARBA" id="ARBA00020902"/>
    </source>
</evidence>
<dbReference type="GO" id="GO:0009245">
    <property type="term" value="P:lipid A biosynthetic process"/>
    <property type="evidence" value="ECO:0007669"/>
    <property type="project" value="UniProtKB-UniRule"/>
</dbReference>
<evidence type="ECO:0000256" key="1">
    <source>
        <dbReference type="ARBA" id="ARBA00002056"/>
    </source>
</evidence>
<evidence type="ECO:0000256" key="3">
    <source>
        <dbReference type="ARBA" id="ARBA00012687"/>
    </source>
</evidence>
<dbReference type="NCBIfam" id="TIGR00215">
    <property type="entry name" value="lpxB"/>
    <property type="match status" value="1"/>
</dbReference>
<name>A0A1I1HFJ9_9GAMM</name>
<gene>
    <name evidence="11" type="primary">lpxB</name>
    <name evidence="12" type="ORF">SAMN02745724_01122</name>
</gene>
<keyword evidence="13" id="KW-1185">Reference proteome</keyword>
<comment type="similarity">
    <text evidence="2 11">Belongs to the LpxB family.</text>
</comment>
<accession>A0A1I1HFJ9</accession>
<dbReference type="SUPFAM" id="SSF53756">
    <property type="entry name" value="UDP-Glycosyltransferase/glycogen phosphorylase"/>
    <property type="match status" value="1"/>
</dbReference>
<dbReference type="HAMAP" id="MF_00392">
    <property type="entry name" value="LpxB"/>
    <property type="match status" value="1"/>
</dbReference>
<dbReference type="EC" id="2.4.1.182" evidence="3 11"/>
<comment type="pathway">
    <text evidence="11">Bacterial outer membrane biogenesis; LPS lipid A biosynthesis.</text>
</comment>
<evidence type="ECO:0000256" key="6">
    <source>
        <dbReference type="ARBA" id="ARBA00022556"/>
    </source>
</evidence>
<comment type="function">
    <text evidence="1 11">Condensation of UDP-2,3-diacylglucosamine and 2,3-diacylglucosamine-1-phosphate to form lipid A disaccharide, a precursor of lipid A, a phosphorylated glycolipid that anchors the lipopolysaccharide to the outer membrane of the cell.</text>
</comment>
<evidence type="ECO:0000256" key="10">
    <source>
        <dbReference type="ARBA" id="ARBA00048975"/>
    </source>
</evidence>
<dbReference type="RefSeq" id="WP_091981319.1">
    <property type="nucleotide sequence ID" value="NZ_FOLO01000006.1"/>
</dbReference>
<dbReference type="EMBL" id="FOLO01000006">
    <property type="protein sequence ID" value="SFC20768.1"/>
    <property type="molecule type" value="Genomic_DNA"/>
</dbReference>
<evidence type="ECO:0000256" key="8">
    <source>
        <dbReference type="ARBA" id="ARBA00022679"/>
    </source>
</evidence>
<dbReference type="PANTHER" id="PTHR30372:SF4">
    <property type="entry name" value="LIPID-A-DISACCHARIDE SYNTHASE, MITOCHONDRIAL-RELATED"/>
    <property type="match status" value="1"/>
</dbReference>
<dbReference type="STRING" id="1123010.SAMN02745724_01122"/>
<dbReference type="InterPro" id="IPR003835">
    <property type="entry name" value="Glyco_trans_19"/>
</dbReference>
<sequence>MLENTNVNNKVLRIGIIAGEHSGDILGAGLIKAIKAINPNVQFEGIAGPRMKALGCHSYFAMEELAVMGIFEVLPKLKRLLNIKKEIVQHFVNNPPDVFIGIDAPDFNLRVEKPLKEAGIKTVQYVSPSVWAWRKKRIFKIADATNLVLALLPFEKAFYDEHQVPCKFVGHTLADELPLVVDQDEARNKLGLSQTDKVLALLPGSRGSEVKVLSEPYIQSAKLLKKKIPELKIVVPFVNDKRKTEFCDFAQKLAPELDFIMLNGQSREAMQAADAILLASGTATLEAMFFKKPMVVGYRLKPLTYHLLNTFFTFDIKYFSLPNLLADDALVPELFQAQLTADNLVEKLEPYLLEDQTKLKKTFMKMHETLRLDASNEAAKAVLELIKQGAY</sequence>
<dbReference type="Pfam" id="PF02684">
    <property type="entry name" value="LpxB"/>
    <property type="match status" value="1"/>
</dbReference>
<evidence type="ECO:0000313" key="13">
    <source>
        <dbReference type="Proteomes" id="UP000198862"/>
    </source>
</evidence>
<keyword evidence="5 11" id="KW-0444">Lipid biosynthesis</keyword>
<keyword evidence="8 11" id="KW-0808">Transferase</keyword>
<dbReference type="GO" id="GO:0005543">
    <property type="term" value="F:phospholipid binding"/>
    <property type="evidence" value="ECO:0007669"/>
    <property type="project" value="TreeGrafter"/>
</dbReference>